<evidence type="ECO:0000313" key="9">
    <source>
        <dbReference type="Proteomes" id="UP001313282"/>
    </source>
</evidence>
<feature type="region of interest" description="Disordered" evidence="6">
    <location>
        <begin position="163"/>
        <end position="223"/>
    </location>
</feature>
<keyword evidence="4" id="KW-0238">DNA-binding</keyword>
<feature type="domain" description="ORC6 first cyclin-like" evidence="7">
    <location>
        <begin position="70"/>
        <end position="158"/>
    </location>
</feature>
<reference evidence="8 9" key="1">
    <citation type="submission" date="2019-10" db="EMBL/GenBank/DDBJ databases">
        <authorList>
            <person name="Palmer J.M."/>
        </authorList>
    </citation>
    <scope>NUCLEOTIDE SEQUENCE [LARGE SCALE GENOMIC DNA]</scope>
    <source>
        <strain evidence="8 9">TWF718</strain>
    </source>
</reference>
<dbReference type="EMBL" id="JAVHNR010000002">
    <property type="protein sequence ID" value="KAK6350633.1"/>
    <property type="molecule type" value="Genomic_DNA"/>
</dbReference>
<dbReference type="Pfam" id="PF05460">
    <property type="entry name" value="ORC6"/>
    <property type="match status" value="1"/>
</dbReference>
<sequence length="659" mass="71536">MYRSRDQVTTFDKQRLFLAFSLQALTQPQPSTSPSYHDYYVTTTTHHGPESQKYSTTAVAKMSRTIERTLTMLLPTATGGIPRELIDTTSSLIAQSRHKLSNLKQAEEPAREMLCAHLACERLRTKLDLPVLPDKPPAPVPPRLYKTLYKQFSETLVIGSAARTATVSGSTPADPHGGNTGGRSRTRDSATTTAAAAATTGSKPKSAFIKNTPASSSSSAASKDKKIEPYIPIIHELCNNNADKPAIRHITAGASYIFSSAKYRNLTETPYTLIGVLYVVVVKELKGEDGFEGQPEEEKRGWYDGKVGEVYKCLKGRGVVRGREGNWKEEFGEVLAEVAGQDMRETRWFMDMVDGRGGGVEEEEEEEEEVEGAGEEGGNVVKVKGKRKAAEQGMESGIGSMMQDRLDFLSDKRRKAFAEWKTDTSLIRKVYDPKCNRASRLAALIPSQLASSITGNITGNITRLQNSGFPSGLPLKGDPKKKKKMNPSGHEGFEAGPSANNHGGRPKLEHLQSHFSHIAPHLKAHLTDRQANPILSTSEPASGYLAPLSEAFVNAYETGSRMGLGMPVRVTLSTTESSLVVLQSAPTSSGTAELSSVPDQKARQQVTPVSPILTAENGPDTSKMLVSTVIAPAGELAEARVAIWAIEDVARRLQTSLEK</sequence>
<evidence type="ECO:0000313" key="8">
    <source>
        <dbReference type="EMBL" id="KAK6350633.1"/>
    </source>
</evidence>
<keyword evidence="9" id="KW-1185">Reference proteome</keyword>
<name>A0AAN8RKI3_9PEZI</name>
<gene>
    <name evidence="8" type="ORF">TWF718_003820</name>
</gene>
<accession>A0AAN8RKI3</accession>
<evidence type="ECO:0000256" key="5">
    <source>
        <dbReference type="ARBA" id="ARBA00023242"/>
    </source>
</evidence>
<evidence type="ECO:0000256" key="2">
    <source>
        <dbReference type="ARBA" id="ARBA00010840"/>
    </source>
</evidence>
<organism evidence="8 9">
    <name type="scientific">Orbilia javanica</name>
    <dbReference type="NCBI Taxonomy" id="47235"/>
    <lineage>
        <taxon>Eukaryota</taxon>
        <taxon>Fungi</taxon>
        <taxon>Dikarya</taxon>
        <taxon>Ascomycota</taxon>
        <taxon>Pezizomycotina</taxon>
        <taxon>Orbiliomycetes</taxon>
        <taxon>Orbiliales</taxon>
        <taxon>Orbiliaceae</taxon>
        <taxon>Orbilia</taxon>
    </lineage>
</organism>
<feature type="region of interest" description="Disordered" evidence="6">
    <location>
        <begin position="588"/>
        <end position="607"/>
    </location>
</feature>
<dbReference type="InterPro" id="IPR008721">
    <property type="entry name" value="ORC6_cyclin_first"/>
</dbReference>
<feature type="compositionally biased region" description="Low complexity" evidence="6">
    <location>
        <begin position="189"/>
        <end position="202"/>
    </location>
</feature>
<evidence type="ECO:0000256" key="4">
    <source>
        <dbReference type="ARBA" id="ARBA00023125"/>
    </source>
</evidence>
<keyword evidence="3" id="KW-0235">DNA replication</keyword>
<dbReference type="GO" id="GO:0006260">
    <property type="term" value="P:DNA replication"/>
    <property type="evidence" value="ECO:0007669"/>
    <property type="project" value="UniProtKB-KW"/>
</dbReference>
<evidence type="ECO:0000256" key="3">
    <source>
        <dbReference type="ARBA" id="ARBA00022705"/>
    </source>
</evidence>
<dbReference type="InterPro" id="IPR035186">
    <property type="entry name" value="DUF5308"/>
</dbReference>
<dbReference type="GO" id="GO:0003677">
    <property type="term" value="F:DNA binding"/>
    <property type="evidence" value="ECO:0007669"/>
    <property type="project" value="UniProtKB-KW"/>
</dbReference>
<dbReference type="Proteomes" id="UP001313282">
    <property type="component" value="Unassembled WGS sequence"/>
</dbReference>
<keyword evidence="5" id="KW-0539">Nucleus</keyword>
<dbReference type="Pfam" id="PF17233">
    <property type="entry name" value="DUF5308"/>
    <property type="match status" value="1"/>
</dbReference>
<evidence type="ECO:0000256" key="6">
    <source>
        <dbReference type="SAM" id="MobiDB-lite"/>
    </source>
</evidence>
<dbReference type="GO" id="GO:0005664">
    <property type="term" value="C:nuclear origin of replication recognition complex"/>
    <property type="evidence" value="ECO:0007669"/>
    <property type="project" value="InterPro"/>
</dbReference>
<comment type="similarity">
    <text evidence="2">Belongs to the ORC6 family.</text>
</comment>
<evidence type="ECO:0000256" key="1">
    <source>
        <dbReference type="ARBA" id="ARBA00004123"/>
    </source>
</evidence>
<dbReference type="AlphaFoldDB" id="A0AAN8RKI3"/>
<proteinExistence type="inferred from homology"/>
<protein>
    <recommendedName>
        <fullName evidence="7">ORC6 first cyclin-like domain-containing protein</fullName>
    </recommendedName>
</protein>
<feature type="region of interest" description="Disordered" evidence="6">
    <location>
        <begin position="465"/>
        <end position="508"/>
    </location>
</feature>
<evidence type="ECO:0000259" key="7">
    <source>
        <dbReference type="Pfam" id="PF05460"/>
    </source>
</evidence>
<comment type="subcellular location">
    <subcellularLocation>
        <location evidence="1">Nucleus</location>
    </subcellularLocation>
</comment>
<comment type="caution">
    <text evidence="8">The sequence shown here is derived from an EMBL/GenBank/DDBJ whole genome shotgun (WGS) entry which is preliminary data.</text>
</comment>